<sequence length="40" mass="4628">MSRNTNNKANHNRPMQKAALGWTSLPLGLCWRRYVNGEIE</sequence>
<dbReference type="AlphaFoldDB" id="I1YI87"/>
<dbReference type="HOGENOM" id="CLU_3292278_0_0_6"/>
<keyword evidence="2" id="KW-1185">Reference proteome</keyword>
<evidence type="ECO:0000313" key="2">
    <source>
        <dbReference type="Proteomes" id="UP000009145"/>
    </source>
</evidence>
<dbReference type="EMBL" id="CP003380">
    <property type="protein sequence ID" value="AFJ02630.1"/>
    <property type="molecule type" value="Genomic_DNA"/>
</dbReference>
<proteinExistence type="predicted"/>
<dbReference type="KEGG" id="mec:Q7C_1481"/>
<gene>
    <name evidence="1" type="ordered locus">Q7C_1481</name>
</gene>
<accession>I1YI87</accession>
<dbReference type="PATRIC" id="fig|754477.3.peg.1461"/>
<reference evidence="1 2" key="1">
    <citation type="journal article" date="2012" name="J. Bacteriol.">
        <title>Complete genome sequences of Methylophaga sp. strain JAM1 and Methylophaga sp. strain JAM7.</title>
        <authorList>
            <person name="Villeneuve C."/>
            <person name="Martineau C."/>
            <person name="Mauffrey F."/>
            <person name="Villemur R."/>
        </authorList>
    </citation>
    <scope>NUCLEOTIDE SEQUENCE [LARGE SCALE GENOMIC DNA]</scope>
    <source>
        <strain evidence="1 2">JAM7</strain>
    </source>
</reference>
<dbReference type="Proteomes" id="UP000009145">
    <property type="component" value="Chromosome"/>
</dbReference>
<evidence type="ECO:0000313" key="1">
    <source>
        <dbReference type="EMBL" id="AFJ02630.1"/>
    </source>
</evidence>
<organism evidence="1 2">
    <name type="scientific">Methylophaga frappieri (strain ATCC BAA-2434 / DSM 25690 / JAM7)</name>
    <dbReference type="NCBI Taxonomy" id="754477"/>
    <lineage>
        <taxon>Bacteria</taxon>
        <taxon>Pseudomonadati</taxon>
        <taxon>Pseudomonadota</taxon>
        <taxon>Gammaproteobacteria</taxon>
        <taxon>Thiotrichales</taxon>
        <taxon>Piscirickettsiaceae</taxon>
        <taxon>Methylophaga</taxon>
    </lineage>
</organism>
<protein>
    <submittedName>
        <fullName evidence="1">Uncharacterized protein</fullName>
    </submittedName>
</protein>
<name>I1YI87_METFJ</name>